<protein>
    <recommendedName>
        <fullName evidence="1">HTH cro/C1-type domain-containing protein</fullName>
    </recommendedName>
</protein>
<dbReference type="Proteomes" id="UP001183388">
    <property type="component" value="Unassembled WGS sequence"/>
</dbReference>
<dbReference type="InterPro" id="IPR001387">
    <property type="entry name" value="Cro/C1-type_HTH"/>
</dbReference>
<evidence type="ECO:0000259" key="1">
    <source>
        <dbReference type="PROSITE" id="PS50943"/>
    </source>
</evidence>
<reference evidence="3" key="1">
    <citation type="submission" date="2023-07" db="EMBL/GenBank/DDBJ databases">
        <title>30 novel species of actinomycetes from the DSMZ collection.</title>
        <authorList>
            <person name="Nouioui I."/>
        </authorList>
    </citation>
    <scope>NUCLEOTIDE SEQUENCE [LARGE SCALE GENOMIC DNA]</scope>
    <source>
        <strain evidence="3">DSM 44917</strain>
    </source>
</reference>
<feature type="domain" description="HTH cro/C1-type" evidence="1">
    <location>
        <begin position="62"/>
        <end position="87"/>
    </location>
</feature>
<dbReference type="RefSeq" id="WP_311632726.1">
    <property type="nucleotide sequence ID" value="NZ_JAVREN010000046.1"/>
</dbReference>
<sequence>MPGSTTDRARQRQRTLAEKLQWLRELKTPRGEQPPSYDMTARLISERTETSISGPYFWELATGRSTNPKLHHLRALARFFNVPVAYLAADENADFEYLEAELELLHALKQRGVHDIRLHGATDVEADLATVQDLLGRLRQLDGPGGDQARETALRLAPLDPEQQQTLHDIIDDPPLLNALRSEPARTLTRAAADLDDTRTTTAATVLQQLPLLDALHTDTTLRIALGAATLSEHSRQAVLTLVEHLTRVENAAQV</sequence>
<dbReference type="Gene3D" id="1.10.260.40">
    <property type="entry name" value="lambda repressor-like DNA-binding domains"/>
    <property type="match status" value="1"/>
</dbReference>
<gene>
    <name evidence="2" type="ORF">RM780_22790</name>
</gene>
<evidence type="ECO:0000313" key="2">
    <source>
        <dbReference type="EMBL" id="MDT0309761.1"/>
    </source>
</evidence>
<dbReference type="PROSITE" id="PS50943">
    <property type="entry name" value="HTH_CROC1"/>
    <property type="match status" value="1"/>
</dbReference>
<comment type="caution">
    <text evidence="2">The sequence shown here is derived from an EMBL/GenBank/DDBJ whole genome shotgun (WGS) entry which is preliminary data.</text>
</comment>
<accession>A0ABU2LE48</accession>
<evidence type="ECO:0000313" key="3">
    <source>
        <dbReference type="Proteomes" id="UP001183388"/>
    </source>
</evidence>
<proteinExistence type="predicted"/>
<name>A0ABU2LE48_9ACTN</name>
<keyword evidence="3" id="KW-1185">Reference proteome</keyword>
<organism evidence="2 3">
    <name type="scientific">Streptomyces boetiae</name>
    <dbReference type="NCBI Taxonomy" id="3075541"/>
    <lineage>
        <taxon>Bacteria</taxon>
        <taxon>Bacillati</taxon>
        <taxon>Actinomycetota</taxon>
        <taxon>Actinomycetes</taxon>
        <taxon>Kitasatosporales</taxon>
        <taxon>Streptomycetaceae</taxon>
        <taxon>Streptomyces</taxon>
    </lineage>
</organism>
<dbReference type="InterPro" id="IPR010982">
    <property type="entry name" value="Lambda_DNA-bd_dom_sf"/>
</dbReference>
<dbReference type="EMBL" id="JAVREN010000046">
    <property type="protein sequence ID" value="MDT0309761.1"/>
    <property type="molecule type" value="Genomic_DNA"/>
</dbReference>